<dbReference type="Gene3D" id="3.30.70.120">
    <property type="match status" value="1"/>
</dbReference>
<feature type="transmembrane region" description="Helical" evidence="6">
    <location>
        <begin position="75"/>
        <end position="97"/>
    </location>
</feature>
<reference evidence="8 9" key="1">
    <citation type="submission" date="2019-06" db="EMBL/GenBank/DDBJ databases">
        <title>Mycoplasma falconis type strain whole genome sequence.</title>
        <authorList>
            <person name="Spergser J."/>
        </authorList>
    </citation>
    <scope>NUCLEOTIDE SEQUENCE [LARGE SCALE GENOMIC DNA]</scope>
    <source>
        <strain evidence="8 9">ATCC 51372</strain>
    </source>
</reference>
<protein>
    <submittedName>
        <fullName evidence="8">DUF2179 domain-containing protein</fullName>
    </submittedName>
</protein>
<dbReference type="InterPro" id="IPR019264">
    <property type="entry name" value="DUF2179"/>
</dbReference>
<dbReference type="InterPro" id="IPR051461">
    <property type="entry name" value="UPF0750_membrane"/>
</dbReference>
<evidence type="ECO:0000256" key="6">
    <source>
        <dbReference type="SAM" id="Phobius"/>
    </source>
</evidence>
<dbReference type="EMBL" id="VFSS01000001">
    <property type="protein sequence ID" value="TPE58062.1"/>
    <property type="molecule type" value="Genomic_DNA"/>
</dbReference>
<keyword evidence="5 6" id="KW-0472">Membrane</keyword>
<gene>
    <name evidence="8" type="ORF">FJO69_00440</name>
</gene>
<proteinExistence type="predicted"/>
<dbReference type="GO" id="GO:0005886">
    <property type="term" value="C:plasma membrane"/>
    <property type="evidence" value="ECO:0007669"/>
    <property type="project" value="UniProtKB-SubCell"/>
</dbReference>
<evidence type="ECO:0000313" key="8">
    <source>
        <dbReference type="EMBL" id="TPE58062.1"/>
    </source>
</evidence>
<evidence type="ECO:0000256" key="5">
    <source>
        <dbReference type="ARBA" id="ARBA00023136"/>
    </source>
</evidence>
<feature type="transmembrane region" description="Helical" evidence="6">
    <location>
        <begin position="370"/>
        <end position="390"/>
    </location>
</feature>
<dbReference type="PANTHER" id="PTHR33545">
    <property type="entry name" value="UPF0750 MEMBRANE PROTEIN YITT-RELATED"/>
    <property type="match status" value="1"/>
</dbReference>
<feature type="transmembrane region" description="Helical" evidence="6">
    <location>
        <begin position="36"/>
        <end position="55"/>
    </location>
</feature>
<comment type="subcellular location">
    <subcellularLocation>
        <location evidence="1">Cell membrane</location>
        <topology evidence="1">Multi-pass membrane protein</topology>
    </subcellularLocation>
</comment>
<dbReference type="OrthoDB" id="401129at2"/>
<comment type="caution">
    <text evidence="8">The sequence shown here is derived from an EMBL/GenBank/DDBJ whole genome shotgun (WGS) entry which is preliminary data.</text>
</comment>
<dbReference type="InterPro" id="IPR015867">
    <property type="entry name" value="N-reg_PII/ATP_PRibTrfase_C"/>
</dbReference>
<evidence type="ECO:0000256" key="4">
    <source>
        <dbReference type="ARBA" id="ARBA00022989"/>
    </source>
</evidence>
<dbReference type="AlphaFoldDB" id="A0A501XC27"/>
<keyword evidence="3 6" id="KW-0812">Transmembrane</keyword>
<feature type="transmembrane region" description="Helical" evidence="6">
    <location>
        <begin position="104"/>
        <end position="128"/>
    </location>
</feature>
<feature type="domain" description="DUF2179" evidence="7">
    <location>
        <begin position="455"/>
        <end position="507"/>
    </location>
</feature>
<sequence>MQNKVKNVKKINKNTIDINPYKVNIFNVFKKYPKRMLMILISAILYNVAVSIFLTKAATIATGLSAVAQAITMPILILGPYFAYIYLLLNLPLIIYYWRKNSRLFMICTAWWMLFQVILQSIFLLPIIKSGLHQISIYYVNWNVNIPYSKLIPWEVYGQYNQAFITKTFINLSTQASDLILPIKDGYIPANFSDLINAWNGFVKDNASYITENNLPFKLMDNSQNIYLSDFYNAIGINTKFLNSTQFATILNDNLNIKDLTTLKETLDKLAKTNYLFSDYHNLFDGQTILINNVITNAIIFDILNVSRLYSSGFSNPTWPIIIYTVIGGIMAGIASGLAWKNSGSAGGSDFVVFYISKMKQKSVGRTSSYVALFFCTVSVAVISLLEGIGVAQGKPLNVGGLILRIISSFGYIFLYTAIIELIYPKYKKVKIDVYTKKPDLVISHFKNINYWHGFNIERVIGGFTNTETTVIETYVLFLELKQIKEQILKADPHAWIATTRVNKVVGKFDTSKIE</sequence>
<dbReference type="Pfam" id="PF10035">
    <property type="entry name" value="DUF2179"/>
    <property type="match status" value="1"/>
</dbReference>
<accession>A0A501XC27</accession>
<evidence type="ECO:0000256" key="2">
    <source>
        <dbReference type="ARBA" id="ARBA00022475"/>
    </source>
</evidence>
<dbReference type="RefSeq" id="WP_140781035.1">
    <property type="nucleotide sequence ID" value="NZ_VFSS01000001.1"/>
</dbReference>
<feature type="transmembrane region" description="Helical" evidence="6">
    <location>
        <begin position="321"/>
        <end position="340"/>
    </location>
</feature>
<dbReference type="Proteomes" id="UP000319776">
    <property type="component" value="Unassembled WGS sequence"/>
</dbReference>
<keyword evidence="2" id="KW-1003">Cell membrane</keyword>
<feature type="transmembrane region" description="Helical" evidence="6">
    <location>
        <begin position="402"/>
        <end position="424"/>
    </location>
</feature>
<keyword evidence="9" id="KW-1185">Reference proteome</keyword>
<evidence type="ECO:0000256" key="1">
    <source>
        <dbReference type="ARBA" id="ARBA00004651"/>
    </source>
</evidence>
<name>A0A501XC27_9BACT</name>
<evidence type="ECO:0000313" key="9">
    <source>
        <dbReference type="Proteomes" id="UP000319776"/>
    </source>
</evidence>
<dbReference type="InterPro" id="IPR003740">
    <property type="entry name" value="YitT"/>
</dbReference>
<evidence type="ECO:0000259" key="7">
    <source>
        <dbReference type="Pfam" id="PF10035"/>
    </source>
</evidence>
<evidence type="ECO:0000256" key="3">
    <source>
        <dbReference type="ARBA" id="ARBA00022692"/>
    </source>
</evidence>
<dbReference type="Pfam" id="PF02588">
    <property type="entry name" value="YitT_membrane"/>
    <property type="match status" value="1"/>
</dbReference>
<organism evidence="8 9">
    <name type="scientific">[Mycoplasma] falconis</name>
    <dbReference type="NCBI Taxonomy" id="92403"/>
    <lineage>
        <taxon>Bacteria</taxon>
        <taxon>Bacillati</taxon>
        <taxon>Mycoplasmatota</taxon>
        <taxon>Mycoplasmoidales</taxon>
        <taxon>Metamycoplasmataceae</taxon>
        <taxon>Metamycoplasma</taxon>
    </lineage>
</organism>
<keyword evidence="4 6" id="KW-1133">Transmembrane helix</keyword>
<dbReference type="PANTHER" id="PTHR33545:SF5">
    <property type="entry name" value="UPF0750 MEMBRANE PROTEIN YITT"/>
    <property type="match status" value="1"/>
</dbReference>